<feature type="compositionally biased region" description="Polar residues" evidence="2">
    <location>
        <begin position="56"/>
        <end position="83"/>
    </location>
</feature>
<feature type="region of interest" description="Disordered" evidence="2">
    <location>
        <begin position="51"/>
        <end position="85"/>
    </location>
</feature>
<dbReference type="CDD" id="cd00037">
    <property type="entry name" value="CLECT"/>
    <property type="match status" value="1"/>
</dbReference>
<dbReference type="InParanoid" id="C3YTJ2"/>
<accession>C3YTJ2</accession>
<evidence type="ECO:0000256" key="2">
    <source>
        <dbReference type="SAM" id="MobiDB-lite"/>
    </source>
</evidence>
<protein>
    <recommendedName>
        <fullName evidence="4">C-type lectin domain-containing protein</fullName>
    </recommendedName>
</protein>
<sequence>MDNNVYREACNVYDSCNEDGSNEYEEACNVYDTCYNQGEISSVSPSRISAARSAPGLNTATGTSGVSGESGLPSSQTNDNRNAADTGRASAYPAWYIPGVGMRGPGDPGAGIGSPGQSRVWTCAVLKAVTAVAFVLIFCLMGTVIFLADEMSDLKLTVSKLDKKTEKALHEAAASVVQQDDSEIGRKTLHRQKKLEKIMTNLQDKPKEEYASTHLLVTCPDGYKKYREVCYKAFDTGRNFSEAAETCQADGGTLAMPRDAGIDAFLVSLKNAVDPHYYFWFGLHDRRQEGKWEWIDDTALGTEYSWWVDRVSIYDPERRDCALYRVKDWLPWLCDWAFLFICQVMPSG</sequence>
<keyword evidence="1" id="KW-0430">Lectin</keyword>
<feature type="transmembrane region" description="Helical" evidence="3">
    <location>
        <begin position="124"/>
        <end position="148"/>
    </location>
</feature>
<dbReference type="SMART" id="SM00034">
    <property type="entry name" value="CLECT"/>
    <property type="match status" value="1"/>
</dbReference>
<reference evidence="5" key="1">
    <citation type="journal article" date="2008" name="Nature">
        <title>The amphioxus genome and the evolution of the chordate karyotype.</title>
        <authorList>
            <consortium name="US DOE Joint Genome Institute (JGI-PGF)"/>
            <person name="Putnam N.H."/>
            <person name="Butts T."/>
            <person name="Ferrier D.E.K."/>
            <person name="Furlong R.F."/>
            <person name="Hellsten U."/>
            <person name="Kawashima T."/>
            <person name="Robinson-Rechavi M."/>
            <person name="Shoguchi E."/>
            <person name="Terry A."/>
            <person name="Yu J.-K."/>
            <person name="Benito-Gutierrez E.L."/>
            <person name="Dubchak I."/>
            <person name="Garcia-Fernandez J."/>
            <person name="Gibson-Brown J.J."/>
            <person name="Grigoriev I.V."/>
            <person name="Horton A.C."/>
            <person name="de Jong P.J."/>
            <person name="Jurka J."/>
            <person name="Kapitonov V.V."/>
            <person name="Kohara Y."/>
            <person name="Kuroki Y."/>
            <person name="Lindquist E."/>
            <person name="Lucas S."/>
            <person name="Osoegawa K."/>
            <person name="Pennacchio L.A."/>
            <person name="Salamov A.A."/>
            <person name="Satou Y."/>
            <person name="Sauka-Spengler T."/>
            <person name="Schmutz J."/>
            <person name="Shin-I T."/>
            <person name="Toyoda A."/>
            <person name="Bronner-Fraser M."/>
            <person name="Fujiyama A."/>
            <person name="Holland L.Z."/>
            <person name="Holland P.W.H."/>
            <person name="Satoh N."/>
            <person name="Rokhsar D.S."/>
        </authorList>
    </citation>
    <scope>NUCLEOTIDE SEQUENCE [LARGE SCALE GENOMIC DNA]</scope>
    <source>
        <strain evidence="5">S238N-H82</strain>
        <tissue evidence="5">Testes</tissue>
    </source>
</reference>
<gene>
    <name evidence="5" type="ORF">BRAFLDRAFT_66616</name>
</gene>
<dbReference type="PANTHER" id="PTHR22799">
    <property type="entry name" value="TETRANECTIN-RELATED"/>
    <property type="match status" value="1"/>
</dbReference>
<dbReference type="PROSITE" id="PS50041">
    <property type="entry name" value="C_TYPE_LECTIN_2"/>
    <property type="match status" value="1"/>
</dbReference>
<dbReference type="SUPFAM" id="SSF56436">
    <property type="entry name" value="C-type lectin-like"/>
    <property type="match status" value="1"/>
</dbReference>
<dbReference type="GO" id="GO:0030246">
    <property type="term" value="F:carbohydrate binding"/>
    <property type="evidence" value="ECO:0007669"/>
    <property type="project" value="UniProtKB-KW"/>
</dbReference>
<dbReference type="EMBL" id="GG666552">
    <property type="protein sequence ID" value="EEN56119.1"/>
    <property type="molecule type" value="Genomic_DNA"/>
</dbReference>
<keyword evidence="3" id="KW-0812">Transmembrane</keyword>
<evidence type="ECO:0000259" key="4">
    <source>
        <dbReference type="PROSITE" id="PS50041"/>
    </source>
</evidence>
<keyword evidence="3" id="KW-1133">Transmembrane helix</keyword>
<evidence type="ECO:0000256" key="1">
    <source>
        <dbReference type="ARBA" id="ARBA00022734"/>
    </source>
</evidence>
<dbReference type="InterPro" id="IPR016187">
    <property type="entry name" value="CTDL_fold"/>
</dbReference>
<dbReference type="AlphaFoldDB" id="C3YTJ2"/>
<organism>
    <name type="scientific">Branchiostoma floridae</name>
    <name type="common">Florida lancelet</name>
    <name type="synonym">Amphioxus</name>
    <dbReference type="NCBI Taxonomy" id="7739"/>
    <lineage>
        <taxon>Eukaryota</taxon>
        <taxon>Metazoa</taxon>
        <taxon>Chordata</taxon>
        <taxon>Cephalochordata</taxon>
        <taxon>Leptocardii</taxon>
        <taxon>Amphioxiformes</taxon>
        <taxon>Branchiostomatidae</taxon>
        <taxon>Branchiostoma</taxon>
    </lineage>
</organism>
<evidence type="ECO:0000256" key="3">
    <source>
        <dbReference type="SAM" id="Phobius"/>
    </source>
</evidence>
<dbReference type="Pfam" id="PF00059">
    <property type="entry name" value="Lectin_C"/>
    <property type="match status" value="1"/>
</dbReference>
<keyword evidence="3" id="KW-0472">Membrane</keyword>
<dbReference type="PANTHER" id="PTHR22799:SF6">
    <property type="entry name" value="C-TYPE LECTIN DOMAIN FAMILY 4 MEMBER M-LIKE"/>
    <property type="match status" value="1"/>
</dbReference>
<dbReference type="InterPro" id="IPR001304">
    <property type="entry name" value="C-type_lectin-like"/>
</dbReference>
<dbReference type="Gene3D" id="3.10.100.10">
    <property type="entry name" value="Mannose-Binding Protein A, subunit A"/>
    <property type="match status" value="1"/>
</dbReference>
<feature type="domain" description="C-type lectin" evidence="4">
    <location>
        <begin position="226"/>
        <end position="343"/>
    </location>
</feature>
<dbReference type="InterPro" id="IPR051663">
    <property type="entry name" value="CLec_Tetranectin-domain"/>
</dbReference>
<name>C3YTJ2_BRAFL</name>
<dbReference type="InterPro" id="IPR016186">
    <property type="entry name" value="C-type_lectin-like/link_sf"/>
</dbReference>
<evidence type="ECO:0000313" key="5">
    <source>
        <dbReference type="EMBL" id="EEN56119.1"/>
    </source>
</evidence>
<proteinExistence type="predicted"/>